<keyword evidence="3" id="KW-0732">Signal</keyword>
<keyword evidence="9" id="KW-1185">Reference proteome</keyword>
<evidence type="ECO:0000256" key="3">
    <source>
        <dbReference type="ARBA" id="ARBA00022729"/>
    </source>
</evidence>
<evidence type="ECO:0000256" key="4">
    <source>
        <dbReference type="ARBA" id="ARBA00023136"/>
    </source>
</evidence>
<dbReference type="CDD" id="cd08977">
    <property type="entry name" value="SusD"/>
    <property type="match status" value="1"/>
</dbReference>
<evidence type="ECO:0000259" key="7">
    <source>
        <dbReference type="Pfam" id="PF14322"/>
    </source>
</evidence>
<dbReference type="Proteomes" id="UP000199310">
    <property type="component" value="Unassembled WGS sequence"/>
</dbReference>
<dbReference type="SUPFAM" id="SSF48452">
    <property type="entry name" value="TPR-like"/>
    <property type="match status" value="1"/>
</dbReference>
<evidence type="ECO:0000256" key="1">
    <source>
        <dbReference type="ARBA" id="ARBA00004442"/>
    </source>
</evidence>
<dbReference type="RefSeq" id="WP_089892989.1">
    <property type="nucleotide sequence ID" value="NZ_FOJG01000001.1"/>
</dbReference>
<dbReference type="InterPro" id="IPR033985">
    <property type="entry name" value="SusD-like_N"/>
</dbReference>
<dbReference type="InterPro" id="IPR012944">
    <property type="entry name" value="SusD_RagB_dom"/>
</dbReference>
<evidence type="ECO:0000259" key="6">
    <source>
        <dbReference type="Pfam" id="PF07980"/>
    </source>
</evidence>
<evidence type="ECO:0000313" key="9">
    <source>
        <dbReference type="Proteomes" id="UP000199310"/>
    </source>
</evidence>
<dbReference type="Gene3D" id="1.25.40.390">
    <property type="match status" value="1"/>
</dbReference>
<dbReference type="GO" id="GO:0009279">
    <property type="term" value="C:cell outer membrane"/>
    <property type="evidence" value="ECO:0007669"/>
    <property type="project" value="UniProtKB-SubCell"/>
</dbReference>
<evidence type="ECO:0000256" key="2">
    <source>
        <dbReference type="ARBA" id="ARBA00006275"/>
    </source>
</evidence>
<dbReference type="InterPro" id="IPR011990">
    <property type="entry name" value="TPR-like_helical_dom_sf"/>
</dbReference>
<evidence type="ECO:0000313" key="8">
    <source>
        <dbReference type="EMBL" id="SEW29811.1"/>
    </source>
</evidence>
<proteinExistence type="inferred from homology"/>
<dbReference type="Pfam" id="PF14322">
    <property type="entry name" value="SusD-like_3"/>
    <property type="match status" value="1"/>
</dbReference>
<comment type="subcellular location">
    <subcellularLocation>
        <location evidence="1">Cell outer membrane</location>
    </subcellularLocation>
</comment>
<dbReference type="EMBL" id="FOJG01000001">
    <property type="protein sequence ID" value="SEW29811.1"/>
    <property type="molecule type" value="Genomic_DNA"/>
</dbReference>
<keyword evidence="5" id="KW-0998">Cell outer membrane</keyword>
<protein>
    <submittedName>
        <fullName evidence="8">SusD family protein</fullName>
    </submittedName>
</protein>
<organism evidence="8 9">
    <name type="scientific">Chitinophaga arvensicola</name>
    <dbReference type="NCBI Taxonomy" id="29529"/>
    <lineage>
        <taxon>Bacteria</taxon>
        <taxon>Pseudomonadati</taxon>
        <taxon>Bacteroidota</taxon>
        <taxon>Chitinophagia</taxon>
        <taxon>Chitinophagales</taxon>
        <taxon>Chitinophagaceae</taxon>
        <taxon>Chitinophaga</taxon>
    </lineage>
</organism>
<dbReference type="Pfam" id="PF07980">
    <property type="entry name" value="SusD_RagB"/>
    <property type="match status" value="1"/>
</dbReference>
<name>A0A1I0QSD1_9BACT</name>
<accession>A0A1I0QSD1</accession>
<feature type="domain" description="RagB/SusD" evidence="6">
    <location>
        <begin position="351"/>
        <end position="485"/>
    </location>
</feature>
<dbReference type="STRING" id="29529.SAMN04488122_1662"/>
<keyword evidence="4" id="KW-0472">Membrane</keyword>
<dbReference type="OrthoDB" id="1080118at2"/>
<sequence>MKRSITIAFISLITLSACNKQLDELRPHNVINEDAQFSTPNGFAQAALGLYPMLTTGVAMENSSFGYGDITMFLSETHGNNIRSNDLGPNKYADAFDYINSPDKDHSWTYSLWRGSYFIILHANKLLDNVAKGEQNPVILQAKAEALFVRAFVYFNLVRFYAKPYYQDAAGSPGVMLITTAANSTDYKPARASAKAVYEQVISDLETAIPLFNQEKSNSFSGKMAAAALLSRVYLYMGGTFQQPDATFNQKVITYADQVINSNKYTLLKDNDYRAYYNSSNAANKEDIFAGNIDFGSSSISQQYAYPPQINYTGGYYRPSPDLLSRISKTDLRSSHYKINITPGFPNDSIATVKYMYQYTAIYSKSPFRFVRLAEVYLNRAEANAKLGKKDAALADLNIIRNRAGLTSVDLSGQALFDEIMLQRRLELAFEGHNGFDYFRNGLPMVRDYTSASSGAMNITATNPKILLRIPQEEIILNPNLTQNEQ</sequence>
<gene>
    <name evidence="8" type="ORF">SAMN04488122_1662</name>
</gene>
<comment type="similarity">
    <text evidence="2">Belongs to the SusD family.</text>
</comment>
<dbReference type="PROSITE" id="PS51257">
    <property type="entry name" value="PROKAR_LIPOPROTEIN"/>
    <property type="match status" value="1"/>
</dbReference>
<dbReference type="AlphaFoldDB" id="A0A1I0QSD1"/>
<feature type="domain" description="SusD-like N-terminal" evidence="7">
    <location>
        <begin position="95"/>
        <end position="235"/>
    </location>
</feature>
<evidence type="ECO:0000256" key="5">
    <source>
        <dbReference type="ARBA" id="ARBA00023237"/>
    </source>
</evidence>
<reference evidence="9" key="1">
    <citation type="submission" date="2016-10" db="EMBL/GenBank/DDBJ databases">
        <authorList>
            <person name="Varghese N."/>
            <person name="Submissions S."/>
        </authorList>
    </citation>
    <scope>NUCLEOTIDE SEQUENCE [LARGE SCALE GENOMIC DNA]</scope>
    <source>
        <strain evidence="9">DSM 3695</strain>
    </source>
</reference>